<dbReference type="PANTHER" id="PTHR35007">
    <property type="entry name" value="INTEGRAL MEMBRANE PROTEIN-RELATED"/>
    <property type="match status" value="1"/>
</dbReference>
<name>A0A853D9Z8_9MICO</name>
<dbReference type="InterPro" id="IPR018076">
    <property type="entry name" value="T2SS_GspF_dom"/>
</dbReference>
<feature type="domain" description="Type II secretion system protein GspF" evidence="7">
    <location>
        <begin position="73"/>
        <end position="184"/>
    </location>
</feature>
<gene>
    <name evidence="8" type="ORF">HNR15_000370</name>
</gene>
<evidence type="ECO:0000256" key="6">
    <source>
        <dbReference type="SAM" id="Phobius"/>
    </source>
</evidence>
<comment type="subcellular location">
    <subcellularLocation>
        <location evidence="1">Cell membrane</location>
        <topology evidence="1">Multi-pass membrane protein</topology>
    </subcellularLocation>
</comment>
<dbReference type="AlphaFoldDB" id="A0A853D9Z8"/>
<keyword evidence="3 6" id="KW-0812">Transmembrane</keyword>
<evidence type="ECO:0000313" key="8">
    <source>
        <dbReference type="EMBL" id="NYJ73407.1"/>
    </source>
</evidence>
<dbReference type="Proteomes" id="UP000571817">
    <property type="component" value="Unassembled WGS sequence"/>
</dbReference>
<proteinExistence type="predicted"/>
<protein>
    <submittedName>
        <fullName evidence="8">Tight adherence protein B</fullName>
    </submittedName>
</protein>
<feature type="transmembrane region" description="Helical" evidence="6">
    <location>
        <begin position="195"/>
        <end position="215"/>
    </location>
</feature>
<comment type="caution">
    <text evidence="8">The sequence shown here is derived from an EMBL/GenBank/DDBJ whole genome shotgun (WGS) entry which is preliminary data.</text>
</comment>
<evidence type="ECO:0000256" key="3">
    <source>
        <dbReference type="ARBA" id="ARBA00022692"/>
    </source>
</evidence>
<evidence type="ECO:0000256" key="2">
    <source>
        <dbReference type="ARBA" id="ARBA00022475"/>
    </source>
</evidence>
<accession>A0A853D9Z8</accession>
<dbReference type="GO" id="GO:0005886">
    <property type="term" value="C:plasma membrane"/>
    <property type="evidence" value="ECO:0007669"/>
    <property type="project" value="UniProtKB-SubCell"/>
</dbReference>
<dbReference type="EMBL" id="JACCFW010000001">
    <property type="protein sequence ID" value="NYJ73407.1"/>
    <property type="molecule type" value="Genomic_DNA"/>
</dbReference>
<dbReference type="PANTHER" id="PTHR35007:SF4">
    <property type="entry name" value="CONSERVED TRANSMEMBRANE PROTEIN-RELATED"/>
    <property type="match status" value="1"/>
</dbReference>
<reference evidence="8 9" key="1">
    <citation type="submission" date="2020-07" db="EMBL/GenBank/DDBJ databases">
        <title>Sequencing the genomes of 1000 actinobacteria strains.</title>
        <authorList>
            <person name="Klenk H.-P."/>
        </authorList>
    </citation>
    <scope>NUCLEOTIDE SEQUENCE [LARGE SCALE GENOMIC DNA]</scope>
    <source>
        <strain evidence="8 9">DSM 29531</strain>
    </source>
</reference>
<organism evidence="8 9">
    <name type="scientific">Allobranchiibius huperziae</name>
    <dbReference type="NCBI Taxonomy" id="1874116"/>
    <lineage>
        <taxon>Bacteria</taxon>
        <taxon>Bacillati</taxon>
        <taxon>Actinomycetota</taxon>
        <taxon>Actinomycetes</taxon>
        <taxon>Micrococcales</taxon>
        <taxon>Dermacoccaceae</taxon>
        <taxon>Allobranchiibius</taxon>
    </lineage>
</organism>
<dbReference type="Pfam" id="PF00482">
    <property type="entry name" value="T2SSF"/>
    <property type="match status" value="1"/>
</dbReference>
<dbReference type="RefSeq" id="WP_179478652.1">
    <property type="nucleotide sequence ID" value="NZ_JACCFW010000001.1"/>
</dbReference>
<keyword evidence="4 6" id="KW-1133">Transmembrane helix</keyword>
<evidence type="ECO:0000259" key="7">
    <source>
        <dbReference type="Pfam" id="PF00482"/>
    </source>
</evidence>
<evidence type="ECO:0000256" key="4">
    <source>
        <dbReference type="ARBA" id="ARBA00022989"/>
    </source>
</evidence>
<sequence length="233" mass="24370">MITALVCLCIAVLCWPLRHPRPDLPARTSWFRRVAIGRSRRGRAQDPVRAVLTTLVEGIAPAVEAGVPPPVAVATAASVAARTVEIPELAAELAGLSSLARSGAPLAQAWADLAARHPGAGLEAVARAWSLSDRIGCGLSEALSTAVTSMREQEDHRRRVAAATAGPRATMQLLTLLPIAGIAISAFIGVNPVRLYAGTPGLVALLLGVLLLWAGRRMIRAMIARSCAPGPLR</sequence>
<keyword evidence="5 6" id="KW-0472">Membrane</keyword>
<evidence type="ECO:0000256" key="5">
    <source>
        <dbReference type="ARBA" id="ARBA00023136"/>
    </source>
</evidence>
<keyword evidence="9" id="KW-1185">Reference proteome</keyword>
<evidence type="ECO:0000256" key="1">
    <source>
        <dbReference type="ARBA" id="ARBA00004651"/>
    </source>
</evidence>
<evidence type="ECO:0000313" key="9">
    <source>
        <dbReference type="Proteomes" id="UP000571817"/>
    </source>
</evidence>
<keyword evidence="2" id="KW-1003">Cell membrane</keyword>